<keyword evidence="4" id="KW-1185">Reference proteome</keyword>
<evidence type="ECO:0000313" key="3">
    <source>
        <dbReference type="EMBL" id="MBS7664326.1"/>
    </source>
</evidence>
<gene>
    <name evidence="3" type="primary">choX</name>
    <name evidence="3" type="ORF">I0D00_20660</name>
</gene>
<feature type="chain" id="PRO_5046937379" evidence="1">
    <location>
        <begin position="22"/>
        <end position="308"/>
    </location>
</feature>
<organism evidence="3 4">
    <name type="scientific">Pseudomonas lalucatii</name>
    <dbReference type="NCBI Taxonomy" id="1424203"/>
    <lineage>
        <taxon>Bacteria</taxon>
        <taxon>Pseudomonadati</taxon>
        <taxon>Pseudomonadota</taxon>
        <taxon>Gammaproteobacteria</taxon>
        <taxon>Pseudomonadales</taxon>
        <taxon>Pseudomonadaceae</taxon>
        <taxon>Pseudomonas</taxon>
    </lineage>
</organism>
<keyword evidence="1" id="KW-0732">Signal</keyword>
<dbReference type="InterPro" id="IPR007210">
    <property type="entry name" value="ABC_Gly_betaine_transp_sub-bd"/>
</dbReference>
<dbReference type="Gene3D" id="3.40.190.10">
    <property type="entry name" value="Periplasmic binding protein-like II"/>
    <property type="match status" value="1"/>
</dbReference>
<evidence type="ECO:0000259" key="2">
    <source>
        <dbReference type="Pfam" id="PF04069"/>
    </source>
</evidence>
<dbReference type="SUPFAM" id="SSF53850">
    <property type="entry name" value="Periplasmic binding protein-like II"/>
    <property type="match status" value="1"/>
</dbReference>
<dbReference type="CDD" id="cd13640">
    <property type="entry name" value="PBP2_ChoX"/>
    <property type="match status" value="1"/>
</dbReference>
<name>A0ABS5Q6G8_9PSED</name>
<dbReference type="Pfam" id="PF04069">
    <property type="entry name" value="OpuAC"/>
    <property type="match status" value="1"/>
</dbReference>
<dbReference type="InterPro" id="IPR017783">
    <property type="entry name" value="ABC_choline_sub-bd"/>
</dbReference>
<comment type="caution">
    <text evidence="3">The sequence shown here is derived from an EMBL/GenBank/DDBJ whole genome shotgun (WGS) entry which is preliminary data.</text>
</comment>
<evidence type="ECO:0000256" key="1">
    <source>
        <dbReference type="SAM" id="SignalP"/>
    </source>
</evidence>
<dbReference type="Gene3D" id="3.40.190.100">
    <property type="entry name" value="Glycine betaine-binding periplasmic protein, domain 2"/>
    <property type="match status" value="1"/>
</dbReference>
<evidence type="ECO:0000313" key="4">
    <source>
        <dbReference type="Proteomes" id="UP001196601"/>
    </source>
</evidence>
<feature type="domain" description="ABC-type glycine betaine transport system substrate-binding" evidence="2">
    <location>
        <begin position="29"/>
        <end position="281"/>
    </location>
</feature>
<protein>
    <submittedName>
        <fullName evidence="3">Choline ABC transporter substrate-binding protein</fullName>
    </submittedName>
</protein>
<reference evidence="3 4" key="1">
    <citation type="journal article" date="2021" name="Syst. Appl. Microbiol.">
        <title>Pseudomonas lalucatii sp. nov. isolated from Vallgornera, a karstic cave in Mallorca, Western Mediterranean.</title>
        <authorList>
            <person name="Busquets A."/>
            <person name="Mulet M."/>
            <person name="Gomila M."/>
            <person name="Garcia-Valdes E."/>
        </authorList>
    </citation>
    <scope>NUCLEOTIDE SEQUENCE [LARGE SCALE GENOMIC DNA]</scope>
    <source>
        <strain evidence="3 4">R1b54</strain>
    </source>
</reference>
<proteinExistence type="predicted"/>
<sequence>MKRYKSYLLAALLSTPLLAQAADPAACDRVRLADVGWTDLIVTNAVTRLLLSELGYRTQLKRLSVPETYEALRNNDLDVFLDLWLPSSEKGVRPYLDDGSVELLAINLEGAKYTLAVNQAGHDAGIRTFADIAKHKKALGGKIYGIEPGNSANKTIAQMVEKNAFDLAGFRLAESSESEMILHVKRADHLKKAAVFLAWEPHPMNNQLKVNYLPGGDDYFGPNLGGATVYTATRRDYASQCPNLGRLLKNLRFSLQMENDLMEAILNQNTTPRREAKAWLKANPQTRAQWLQGVTRRDGSPLNSGQTP</sequence>
<dbReference type="NCBIfam" id="TIGR03414">
    <property type="entry name" value="ABC_choline_bnd"/>
    <property type="match status" value="1"/>
</dbReference>
<dbReference type="RefSeq" id="WP_213641648.1">
    <property type="nucleotide sequence ID" value="NZ_JADPMV010000002.1"/>
</dbReference>
<accession>A0ABS5Q6G8</accession>
<dbReference type="Proteomes" id="UP001196601">
    <property type="component" value="Unassembled WGS sequence"/>
</dbReference>
<dbReference type="EMBL" id="JADPMV010000002">
    <property type="protein sequence ID" value="MBS7664326.1"/>
    <property type="molecule type" value="Genomic_DNA"/>
</dbReference>
<feature type="signal peptide" evidence="1">
    <location>
        <begin position="1"/>
        <end position="21"/>
    </location>
</feature>